<feature type="compositionally biased region" description="Basic and acidic residues" evidence="6">
    <location>
        <begin position="107"/>
        <end position="117"/>
    </location>
</feature>
<evidence type="ECO:0000313" key="7">
    <source>
        <dbReference type="EMBL" id="KAL2100446.1"/>
    </source>
</evidence>
<sequence length="251" mass="28624">MSHCELEELTEHINSRISKVKNLVHLRAIGNDPEKRMIFSKIATEVSGMAALVSQFEKCVAEEKASLKQLEELHELVEEDLQNAIHMSENMPSNMPASASAVKEEVVPVQKENKPPPKDPAAAKKGRKPIKEMEFITVHEFDSIPAYMKGRVTYDQLNSAVRSFNKAVTEKYKILHQSPKTLSSASRKLYDRFKENETGETRGHFFVVEADLREFGEVKMDKRFLGLLSMLRHCQRIKELRGGGLIRYQLL</sequence>
<dbReference type="EMBL" id="JBHFQA010000004">
    <property type="protein sequence ID" value="KAL2100446.1"/>
    <property type="molecule type" value="Genomic_DNA"/>
</dbReference>
<keyword evidence="8" id="KW-1185">Reference proteome</keyword>
<evidence type="ECO:0000256" key="2">
    <source>
        <dbReference type="ARBA" id="ARBA00023054"/>
    </source>
</evidence>
<accession>A0ABD1KN83</accession>
<comment type="caution">
    <text evidence="7">The sequence shown here is derived from an EMBL/GenBank/DDBJ whole genome shotgun (WGS) entry which is preliminary data.</text>
</comment>
<evidence type="ECO:0000256" key="3">
    <source>
        <dbReference type="ARBA" id="ARBA00047182"/>
    </source>
</evidence>
<evidence type="ECO:0000256" key="1">
    <source>
        <dbReference type="ARBA" id="ARBA00006836"/>
    </source>
</evidence>
<dbReference type="AlphaFoldDB" id="A0ABD1KN83"/>
<comment type="similarity">
    <text evidence="1">Belongs to the SKA1 family.</text>
</comment>
<evidence type="ECO:0000256" key="6">
    <source>
        <dbReference type="SAM" id="MobiDB-lite"/>
    </source>
</evidence>
<proteinExistence type="inferred from homology"/>
<dbReference type="FunFam" id="1.10.10.1890:FF:000002">
    <property type="entry name" value="Spindle and kinetochore-associated protein 1"/>
    <property type="match status" value="1"/>
</dbReference>
<dbReference type="Pfam" id="PF07160">
    <property type="entry name" value="SKA1"/>
    <property type="match status" value="1"/>
</dbReference>
<evidence type="ECO:0000313" key="8">
    <source>
        <dbReference type="Proteomes" id="UP001591681"/>
    </source>
</evidence>
<name>A0ABD1KN83_9TELE</name>
<dbReference type="PANTHER" id="PTHR28573:SF1">
    <property type="entry name" value="SPINDLE AND KINETOCHORE-ASSOCIATED PROTEIN 1"/>
    <property type="match status" value="1"/>
</dbReference>
<dbReference type="Gene3D" id="1.10.10.1890">
    <property type="entry name" value="Ska1 microtubule binding domain-like"/>
    <property type="match status" value="1"/>
</dbReference>
<dbReference type="Proteomes" id="UP001591681">
    <property type="component" value="Unassembled WGS sequence"/>
</dbReference>
<organism evidence="7 8">
    <name type="scientific">Coilia grayii</name>
    <name type="common">Gray's grenadier anchovy</name>
    <dbReference type="NCBI Taxonomy" id="363190"/>
    <lineage>
        <taxon>Eukaryota</taxon>
        <taxon>Metazoa</taxon>
        <taxon>Chordata</taxon>
        <taxon>Craniata</taxon>
        <taxon>Vertebrata</taxon>
        <taxon>Euteleostomi</taxon>
        <taxon>Actinopterygii</taxon>
        <taxon>Neopterygii</taxon>
        <taxon>Teleostei</taxon>
        <taxon>Clupei</taxon>
        <taxon>Clupeiformes</taxon>
        <taxon>Clupeoidei</taxon>
        <taxon>Engraulidae</taxon>
        <taxon>Coilinae</taxon>
        <taxon>Coilia</taxon>
    </lineage>
</organism>
<evidence type="ECO:0000256" key="5">
    <source>
        <dbReference type="SAM" id="Coils"/>
    </source>
</evidence>
<dbReference type="PANTHER" id="PTHR28573">
    <property type="entry name" value="SPINDLE AND KINETOCHORE-ASSOCIATED PROTEIN 1"/>
    <property type="match status" value="1"/>
</dbReference>
<gene>
    <name evidence="7" type="ORF">ACEWY4_004840</name>
</gene>
<reference evidence="7 8" key="1">
    <citation type="submission" date="2024-09" db="EMBL/GenBank/DDBJ databases">
        <title>A chromosome-level genome assembly of Gray's grenadier anchovy, Coilia grayii.</title>
        <authorList>
            <person name="Fu Z."/>
        </authorList>
    </citation>
    <scope>NUCLEOTIDE SEQUENCE [LARGE SCALE GENOMIC DNA]</scope>
    <source>
        <strain evidence="7">G4</strain>
        <tissue evidence="7">Muscle</tissue>
    </source>
</reference>
<evidence type="ECO:0000256" key="4">
    <source>
        <dbReference type="ARBA" id="ARBA00047202"/>
    </source>
</evidence>
<feature type="region of interest" description="Disordered" evidence="6">
    <location>
        <begin position="107"/>
        <end position="126"/>
    </location>
</feature>
<feature type="coiled-coil region" evidence="5">
    <location>
        <begin position="53"/>
        <end position="87"/>
    </location>
</feature>
<protein>
    <recommendedName>
        <fullName evidence="3">SKA complex subunit 1</fullName>
    </recommendedName>
    <alternativeName>
        <fullName evidence="4">Spindle and kinetochore-associated protein 1</fullName>
    </alternativeName>
</protein>
<keyword evidence="2 5" id="KW-0175">Coiled coil</keyword>
<dbReference type="InterPro" id="IPR009829">
    <property type="entry name" value="SKA1"/>
</dbReference>
<dbReference type="InterPro" id="IPR042031">
    <property type="entry name" value="SKA1_MBD_sf"/>
</dbReference>
<dbReference type="Gene3D" id="6.10.250.1370">
    <property type="match status" value="1"/>
</dbReference>